<reference evidence="2 3" key="1">
    <citation type="submission" date="2014-06" db="EMBL/GenBank/DDBJ databases">
        <authorList>
            <person name="Swart Estienne"/>
        </authorList>
    </citation>
    <scope>NUCLEOTIDE SEQUENCE [LARGE SCALE GENOMIC DNA]</scope>
    <source>
        <strain evidence="2 3">130c</strain>
    </source>
</reference>
<keyword evidence="1" id="KW-1133">Transmembrane helix</keyword>
<evidence type="ECO:0000313" key="3">
    <source>
        <dbReference type="Proteomes" id="UP000039865"/>
    </source>
</evidence>
<dbReference type="AlphaFoldDB" id="A0A078B5J6"/>
<keyword evidence="1" id="KW-0472">Membrane</keyword>
<keyword evidence="3" id="KW-1185">Reference proteome</keyword>
<protein>
    <submittedName>
        <fullName evidence="2">Uncharacterized protein</fullName>
    </submittedName>
</protein>
<proteinExistence type="predicted"/>
<sequence>MKNLEKNPYLTYYGLSSEIVMKSQVRASQSKIEDILLLVSTIGISMTIIIVVLYDINESSVETGSYIYALIALPAVIYSSITLINGYIDQKTLFDYLLEFCEQILVWE</sequence>
<evidence type="ECO:0000256" key="1">
    <source>
        <dbReference type="SAM" id="Phobius"/>
    </source>
</evidence>
<keyword evidence="1" id="KW-0812">Transmembrane</keyword>
<name>A0A078B5J6_STYLE</name>
<feature type="transmembrane region" description="Helical" evidence="1">
    <location>
        <begin position="35"/>
        <end position="54"/>
    </location>
</feature>
<dbReference type="Proteomes" id="UP000039865">
    <property type="component" value="Unassembled WGS sequence"/>
</dbReference>
<dbReference type="InParanoid" id="A0A078B5J6"/>
<dbReference type="EMBL" id="CCKQ01017798">
    <property type="protein sequence ID" value="CDW89689.1"/>
    <property type="molecule type" value="Genomic_DNA"/>
</dbReference>
<feature type="transmembrane region" description="Helical" evidence="1">
    <location>
        <begin position="66"/>
        <end position="88"/>
    </location>
</feature>
<accession>A0A078B5J6</accession>
<evidence type="ECO:0000313" key="2">
    <source>
        <dbReference type="EMBL" id="CDW89689.1"/>
    </source>
</evidence>
<organism evidence="2 3">
    <name type="scientific">Stylonychia lemnae</name>
    <name type="common">Ciliate</name>
    <dbReference type="NCBI Taxonomy" id="5949"/>
    <lineage>
        <taxon>Eukaryota</taxon>
        <taxon>Sar</taxon>
        <taxon>Alveolata</taxon>
        <taxon>Ciliophora</taxon>
        <taxon>Intramacronucleata</taxon>
        <taxon>Spirotrichea</taxon>
        <taxon>Stichotrichia</taxon>
        <taxon>Sporadotrichida</taxon>
        <taxon>Oxytrichidae</taxon>
        <taxon>Stylonychinae</taxon>
        <taxon>Stylonychia</taxon>
    </lineage>
</organism>
<gene>
    <name evidence="2" type="primary">Contig13111.g662</name>
    <name evidence="2" type="ORF">STYLEM_18826</name>
</gene>